<dbReference type="SMART" id="SM00471">
    <property type="entry name" value="HDc"/>
    <property type="match status" value="1"/>
</dbReference>
<evidence type="ECO:0000256" key="1">
    <source>
        <dbReference type="ARBA" id="ARBA00007476"/>
    </source>
</evidence>
<dbReference type="SUPFAM" id="SSF81301">
    <property type="entry name" value="Nucleotidyltransferase"/>
    <property type="match status" value="1"/>
</dbReference>
<dbReference type="PANTHER" id="PTHR21262:SF31">
    <property type="entry name" value="GTP PYROPHOSPHOKINASE"/>
    <property type="match status" value="1"/>
</dbReference>
<accession>A0A6S6S179</accession>
<evidence type="ECO:0000313" key="5">
    <source>
        <dbReference type="EMBL" id="CAA6803230.1"/>
    </source>
</evidence>
<dbReference type="InterPro" id="IPR003607">
    <property type="entry name" value="HD/PDEase_dom"/>
</dbReference>
<evidence type="ECO:0000256" key="2">
    <source>
        <dbReference type="SAM" id="Coils"/>
    </source>
</evidence>
<keyword evidence="5" id="KW-0418">Kinase</keyword>
<dbReference type="Gene3D" id="1.10.3210.10">
    <property type="entry name" value="Hypothetical protein af1432"/>
    <property type="match status" value="1"/>
</dbReference>
<comment type="similarity">
    <text evidence="1">Belongs to the RelA/SpoT family.</text>
</comment>
<dbReference type="GO" id="GO:0015969">
    <property type="term" value="P:guanosine tetraphosphate metabolic process"/>
    <property type="evidence" value="ECO:0007669"/>
    <property type="project" value="InterPro"/>
</dbReference>
<dbReference type="EC" id="2.7.6.5" evidence="5"/>
<gene>
    <name evidence="5" type="ORF">HELGO_WM2639</name>
</gene>
<dbReference type="CDD" id="cd00077">
    <property type="entry name" value="HDc"/>
    <property type="match status" value="1"/>
</dbReference>
<dbReference type="EMBL" id="CACVAW010000010">
    <property type="protein sequence ID" value="CAA6803230.1"/>
    <property type="molecule type" value="Genomic_DNA"/>
</dbReference>
<proteinExistence type="inferred from homology"/>
<dbReference type="SMART" id="SM00954">
    <property type="entry name" value="RelA_SpoT"/>
    <property type="match status" value="1"/>
</dbReference>
<dbReference type="EC" id="3.1.7.2" evidence="5"/>
<dbReference type="FunFam" id="1.10.3210.10:FF:000001">
    <property type="entry name" value="GTP pyrophosphokinase RelA"/>
    <property type="match status" value="1"/>
</dbReference>
<dbReference type="GO" id="GO:0016301">
    <property type="term" value="F:kinase activity"/>
    <property type="evidence" value="ECO:0007669"/>
    <property type="project" value="UniProtKB-KW"/>
</dbReference>
<sequence>MNKTAKMVPSDWEHYFNDLKNDLLTRPDIDIKLIKKAFYFAGEAHSSQYRRSGEPYIMHPTSVARIVVAQGLGEESIIAALLHDTVEDTPTPLQAVIDTFGKDVAFLVDSLSHFDETLQTHDQKDVKTLRKILFSMSKDFRTVYIKIADRLHNMSTLQHMKPEKQIKKATETSNIYIGLANNLNLWKWKTQLEDYCMKYLEPQRYKTFEKRIKAAEQNQNKIQDIIKTLSQTIDNPLELHKRSTMEVSNKLPQTDSFIDIQHLYYIIVSCEDKLACYQTLYKLHNKFKAFTPKFKDYISNPKENGYQAIHTTIFTKIGLIDIKIKQKNAFLNSQKHNQEEWVKKIELREKNLKDDSTFHDSIVSEVLNNTIKIYSSYGEEIHIPQGSTVLDALLYLYKDQALFFKKIFLENKEVSLTNILKNNDIIEVTFASTPKKIRLEWFDILKSYESKNRLSNTLGGDESYNHLKKGFEIFKPWMKIFDMPNLEYIYKYYEKNLEKKGYSSLAYILIDLSLNKIDLKTILKILIPIDTFKKEPKLGIHRFALYINNSDDNIIERSINILHTHIRVNLPKSVQNSYYIAMYKNSIKIRYSFKHFEDLLDFIFEIKEKISEDINLRYSL</sequence>
<dbReference type="InterPro" id="IPR012675">
    <property type="entry name" value="Beta-grasp_dom_sf"/>
</dbReference>
<dbReference type="SUPFAM" id="SSF109604">
    <property type="entry name" value="HD-domain/PDEase-like"/>
    <property type="match status" value="1"/>
</dbReference>
<name>A0A6S6S179_9BACT</name>
<dbReference type="PANTHER" id="PTHR21262">
    <property type="entry name" value="GUANOSINE-3',5'-BIS DIPHOSPHATE 3'-PYROPHOSPHOHYDROLASE"/>
    <property type="match status" value="1"/>
</dbReference>
<feature type="coiled-coil region" evidence="2">
    <location>
        <begin position="205"/>
        <end position="232"/>
    </location>
</feature>
<keyword evidence="2" id="KW-0175">Coiled coil</keyword>
<dbReference type="Pfam" id="PF13328">
    <property type="entry name" value="HD_4"/>
    <property type="match status" value="1"/>
</dbReference>
<reference evidence="5" key="1">
    <citation type="submission" date="2020-01" db="EMBL/GenBank/DDBJ databases">
        <authorList>
            <person name="Meier V. D."/>
            <person name="Meier V D."/>
        </authorList>
    </citation>
    <scope>NUCLEOTIDE SEQUENCE</scope>
    <source>
        <strain evidence="5">HLG_WM_MAG_12</strain>
    </source>
</reference>
<dbReference type="GO" id="GO:0008893">
    <property type="term" value="F:guanosine-3',5'-bis(diphosphate) 3'-diphosphatase activity"/>
    <property type="evidence" value="ECO:0007669"/>
    <property type="project" value="UniProtKB-EC"/>
</dbReference>
<dbReference type="Pfam" id="PF04607">
    <property type="entry name" value="RelA_SpoT"/>
    <property type="match status" value="1"/>
</dbReference>
<dbReference type="Gene3D" id="3.30.460.10">
    <property type="entry name" value="Beta Polymerase, domain 2"/>
    <property type="match status" value="1"/>
</dbReference>
<organism evidence="5">
    <name type="scientific">uncultured Campylobacterales bacterium</name>
    <dbReference type="NCBI Taxonomy" id="352960"/>
    <lineage>
        <taxon>Bacteria</taxon>
        <taxon>Pseudomonadati</taxon>
        <taxon>Campylobacterota</taxon>
        <taxon>Epsilonproteobacteria</taxon>
        <taxon>Campylobacterales</taxon>
        <taxon>environmental samples</taxon>
    </lineage>
</organism>
<feature type="domain" description="HD/PDEase" evidence="3">
    <location>
        <begin position="52"/>
        <end position="163"/>
    </location>
</feature>
<evidence type="ECO:0000259" key="3">
    <source>
        <dbReference type="SMART" id="SM00471"/>
    </source>
</evidence>
<protein>
    <submittedName>
        <fullName evidence="5">GTP pyrophosphokinase (EC, (P)ppGpp synthetase II / Guanosine-3',5'-bis(Diphosphate) 3'-pyrophosphohydrolase (EC))</fullName>
        <ecNumber evidence="5">2.7.6.5</ecNumber>
        <ecNumber evidence="5">3.1.7.2</ecNumber>
    </submittedName>
</protein>
<dbReference type="InterPro" id="IPR007685">
    <property type="entry name" value="RelA_SpoT"/>
</dbReference>
<dbReference type="InterPro" id="IPR043519">
    <property type="entry name" value="NT_sf"/>
</dbReference>
<keyword evidence="5" id="KW-0808">Transferase</keyword>
<evidence type="ECO:0000259" key="4">
    <source>
        <dbReference type="SMART" id="SM00954"/>
    </source>
</evidence>
<feature type="domain" description="RelA/SpoT" evidence="4">
    <location>
        <begin position="240"/>
        <end position="347"/>
    </location>
</feature>
<dbReference type="Gene3D" id="3.10.20.30">
    <property type="match status" value="1"/>
</dbReference>
<dbReference type="AlphaFoldDB" id="A0A6S6S179"/>
<keyword evidence="5" id="KW-0378">Hydrolase</keyword>
<dbReference type="GO" id="GO:0008728">
    <property type="term" value="F:GTP diphosphokinase activity"/>
    <property type="evidence" value="ECO:0007669"/>
    <property type="project" value="UniProtKB-EC"/>
</dbReference>